<comment type="caution">
    <text evidence="1">The sequence shown here is derived from an EMBL/GenBank/DDBJ whole genome shotgun (WGS) entry which is preliminary data.</text>
</comment>
<reference evidence="1 2" key="1">
    <citation type="journal article" date="2021" name="Int. J. Syst. Evol. Microbiol.">
        <title>Reticulibacter mediterranei gen. nov., sp. nov., within the new family Reticulibacteraceae fam. nov., and Ktedonospora formicarum gen. nov., sp. nov., Ktedonobacter robiniae sp. nov., Dictyobacter formicarum sp. nov. and Dictyobacter arantiisoli sp. nov., belonging to the class Ktedonobacteria.</title>
        <authorList>
            <person name="Yabe S."/>
            <person name="Zheng Y."/>
            <person name="Wang C.M."/>
            <person name="Sakai Y."/>
            <person name="Abe K."/>
            <person name="Yokota A."/>
            <person name="Donadio S."/>
            <person name="Cavaletti L."/>
            <person name="Monciardini P."/>
        </authorList>
    </citation>
    <scope>NUCLEOTIDE SEQUENCE [LARGE SCALE GENOMIC DNA]</scope>
    <source>
        <strain evidence="1 2">SOSP1-30</strain>
    </source>
</reference>
<dbReference type="EMBL" id="BNJG01000001">
    <property type="protein sequence ID" value="GHO53311.1"/>
    <property type="molecule type" value="Genomic_DNA"/>
</dbReference>
<gene>
    <name evidence="1" type="ORF">KSB_17860</name>
</gene>
<name>A0ABQ3UKV0_9CHLR</name>
<evidence type="ECO:0000313" key="2">
    <source>
        <dbReference type="Proteomes" id="UP000654345"/>
    </source>
</evidence>
<evidence type="ECO:0000313" key="1">
    <source>
        <dbReference type="EMBL" id="GHO53311.1"/>
    </source>
</evidence>
<keyword evidence="2" id="KW-1185">Reference proteome</keyword>
<evidence type="ECO:0008006" key="3">
    <source>
        <dbReference type="Google" id="ProtNLM"/>
    </source>
</evidence>
<protein>
    <recommendedName>
        <fullName evidence="3">Sigma-70 family RNA polymerase sigma factor</fullName>
    </recommendedName>
</protein>
<proteinExistence type="predicted"/>
<organism evidence="1 2">
    <name type="scientific">Ktedonobacter robiniae</name>
    <dbReference type="NCBI Taxonomy" id="2778365"/>
    <lineage>
        <taxon>Bacteria</taxon>
        <taxon>Bacillati</taxon>
        <taxon>Chloroflexota</taxon>
        <taxon>Ktedonobacteria</taxon>
        <taxon>Ktedonobacterales</taxon>
        <taxon>Ktedonobacteraceae</taxon>
        <taxon>Ktedonobacter</taxon>
    </lineage>
</organism>
<accession>A0ABQ3UKV0</accession>
<dbReference type="Proteomes" id="UP000654345">
    <property type="component" value="Unassembled WGS sequence"/>
</dbReference>
<sequence>MQATMAVPVDTEPPLYPGGQEIDRFFDQYDSYISLQAQRRFSRKNSMARAETYDLDVDDVKQSLRLHCWLVLRQHTIENPRAYISRAAFNETVSLARQYKPCSQLTLDDDGELFQGNISQTFHTSNQDPDPAEVVEHNEDATHWLELAINAIVQLPQTQRYAMLSSIKERFDDPQQLRAVCHKHNIDLDDIQWPEHPVETQRLRASLSVARKNKTMQHLRLALQHKLENPAE</sequence>
<dbReference type="RefSeq" id="WP_201370154.1">
    <property type="nucleotide sequence ID" value="NZ_BNJG01000001.1"/>
</dbReference>